<dbReference type="OrthoDB" id="795527at2"/>
<dbReference type="Pfam" id="PF14119">
    <property type="entry name" value="DUF4288"/>
    <property type="match status" value="1"/>
</dbReference>
<proteinExistence type="predicted"/>
<organism evidence="1 2">
    <name type="scientific">Pseudobacter ginsenosidimutans</name>
    <dbReference type="NCBI Taxonomy" id="661488"/>
    <lineage>
        <taxon>Bacteria</taxon>
        <taxon>Pseudomonadati</taxon>
        <taxon>Bacteroidota</taxon>
        <taxon>Chitinophagia</taxon>
        <taxon>Chitinophagales</taxon>
        <taxon>Chitinophagaceae</taxon>
        <taxon>Pseudobacter</taxon>
    </lineage>
</organism>
<gene>
    <name evidence="1" type="ORF">EV199_4395</name>
</gene>
<protein>
    <submittedName>
        <fullName evidence="1">Uncharacterized protein DUF4288</fullName>
    </submittedName>
</protein>
<dbReference type="Proteomes" id="UP000293874">
    <property type="component" value="Unassembled WGS sequence"/>
</dbReference>
<dbReference type="RefSeq" id="WP_130542888.1">
    <property type="nucleotide sequence ID" value="NZ_CP042431.1"/>
</dbReference>
<reference evidence="1 2" key="1">
    <citation type="submission" date="2019-02" db="EMBL/GenBank/DDBJ databases">
        <title>Genomic Encyclopedia of Type Strains, Phase IV (KMG-IV): sequencing the most valuable type-strain genomes for metagenomic binning, comparative biology and taxonomic classification.</title>
        <authorList>
            <person name="Goeker M."/>
        </authorList>
    </citation>
    <scope>NUCLEOTIDE SEQUENCE [LARGE SCALE GENOMIC DNA]</scope>
    <source>
        <strain evidence="1 2">DSM 18116</strain>
    </source>
</reference>
<dbReference type="AlphaFoldDB" id="A0A4Q7MWP4"/>
<name>A0A4Q7MWP4_9BACT</name>
<dbReference type="EMBL" id="SGXA01000002">
    <property type="protein sequence ID" value="RZS72474.1"/>
    <property type="molecule type" value="Genomic_DNA"/>
</dbReference>
<comment type="caution">
    <text evidence="1">The sequence shown here is derived from an EMBL/GenBank/DDBJ whole genome shotgun (WGS) entry which is preliminary data.</text>
</comment>
<evidence type="ECO:0000313" key="1">
    <source>
        <dbReference type="EMBL" id="RZS72474.1"/>
    </source>
</evidence>
<dbReference type="InterPro" id="IPR025630">
    <property type="entry name" value="DUF4288"/>
</dbReference>
<evidence type="ECO:0000313" key="2">
    <source>
        <dbReference type="Proteomes" id="UP000293874"/>
    </source>
</evidence>
<accession>A0A4Q7MWP4</accession>
<keyword evidence="2" id="KW-1185">Reference proteome</keyword>
<sequence>MNWYLAKIVYRIHCGTDGDQHAQFDEQLRLIAADNETSAFEKATAIGTQEEEIFLNQNEKLVRWEFINISELYQLSALIDGAELYSRIQETDDAELFTEQVHRKAAHIQNNITHKILQLF</sequence>